<comment type="catalytic activity">
    <reaction evidence="3">
        <text>[protein]-peptidylproline (omega=180) = [protein]-peptidylproline (omega=0)</text>
        <dbReference type="Rhea" id="RHEA:16237"/>
        <dbReference type="Rhea" id="RHEA-COMP:10747"/>
        <dbReference type="Rhea" id="RHEA-COMP:10748"/>
        <dbReference type="ChEBI" id="CHEBI:83833"/>
        <dbReference type="ChEBI" id="CHEBI:83834"/>
        <dbReference type="EC" id="5.2.1.8"/>
    </reaction>
</comment>
<comment type="caution">
    <text evidence="6">The sequence shown here is derived from an EMBL/GenBank/DDBJ whole genome shotgun (WGS) entry which is preliminary data.</text>
</comment>
<evidence type="ECO:0000256" key="4">
    <source>
        <dbReference type="SAM" id="Phobius"/>
    </source>
</evidence>
<name>A0A1E3X918_9BACT</name>
<dbReference type="PRINTS" id="PR00153">
    <property type="entry name" value="CSAPPISMRASE"/>
</dbReference>
<dbReference type="InterPro" id="IPR044665">
    <property type="entry name" value="E_coli_cyclophilin_A-like"/>
</dbReference>
<dbReference type="AlphaFoldDB" id="A0A1E3X918"/>
<dbReference type="Proteomes" id="UP000094056">
    <property type="component" value="Unassembled WGS sequence"/>
</dbReference>
<evidence type="ECO:0000256" key="1">
    <source>
        <dbReference type="ARBA" id="ARBA00023110"/>
    </source>
</evidence>
<keyword evidence="4" id="KW-0812">Transmembrane</keyword>
<dbReference type="PANTHER" id="PTHR43246">
    <property type="entry name" value="PEPTIDYL-PROLYL CIS-TRANS ISOMERASE CYP38, CHLOROPLASTIC"/>
    <property type="match status" value="1"/>
</dbReference>
<dbReference type="EC" id="5.2.1.8" evidence="3"/>
<feature type="domain" description="PPIase cyclophilin-type" evidence="5">
    <location>
        <begin position="75"/>
        <end position="214"/>
    </location>
</feature>
<sequence>MRYKYIVTSIVVITLFLPSFYLYLYNNAYAEQPYPGIERLKAGIENYENGSYEDAIFNLEIALIELPENDKDNPIVLFKTSKGDIMIELFEKDAPITVKNFLSYVSEGFYDNLIFHRVIKKFMIQGDGYDSKMNLKKPKVPIKNEATNGLSNKRGIIAIARTNVIDSATSQFFINVVDNNFLDHKNKTSRGYGYAVFGKVLEGMDVVDDIARVKNWYIRKIQRCACKAYNY</sequence>
<feature type="transmembrane region" description="Helical" evidence="4">
    <location>
        <begin position="6"/>
        <end position="24"/>
    </location>
</feature>
<keyword evidence="2 3" id="KW-0413">Isomerase</keyword>
<evidence type="ECO:0000256" key="2">
    <source>
        <dbReference type="ARBA" id="ARBA00023235"/>
    </source>
</evidence>
<dbReference type="Gene3D" id="2.40.100.10">
    <property type="entry name" value="Cyclophilin-like"/>
    <property type="match status" value="1"/>
</dbReference>
<organism evidence="6 7">
    <name type="scientific">Candidatus Scalindua rubra</name>
    <dbReference type="NCBI Taxonomy" id="1872076"/>
    <lineage>
        <taxon>Bacteria</taxon>
        <taxon>Pseudomonadati</taxon>
        <taxon>Planctomycetota</taxon>
        <taxon>Candidatus Brocadiia</taxon>
        <taxon>Candidatus Brocadiales</taxon>
        <taxon>Candidatus Scalinduaceae</taxon>
        <taxon>Candidatus Scalindua</taxon>
    </lineage>
</organism>
<proteinExistence type="inferred from homology"/>
<evidence type="ECO:0000313" key="7">
    <source>
        <dbReference type="Proteomes" id="UP000094056"/>
    </source>
</evidence>
<dbReference type="InterPro" id="IPR002130">
    <property type="entry name" value="Cyclophilin-type_PPIase_dom"/>
</dbReference>
<evidence type="ECO:0000259" key="5">
    <source>
        <dbReference type="PROSITE" id="PS50072"/>
    </source>
</evidence>
<comment type="similarity">
    <text evidence="3">Belongs to the cyclophilin-type PPIase family.</text>
</comment>
<keyword evidence="4" id="KW-1133">Transmembrane helix</keyword>
<protein>
    <recommendedName>
        <fullName evidence="3">Peptidyl-prolyl cis-trans isomerase</fullName>
        <shortName evidence="3">PPIase</shortName>
        <ecNumber evidence="3">5.2.1.8</ecNumber>
    </recommendedName>
</protein>
<dbReference type="EMBL" id="MAYW01000077">
    <property type="protein sequence ID" value="ODS32123.1"/>
    <property type="molecule type" value="Genomic_DNA"/>
</dbReference>
<gene>
    <name evidence="6" type="primary">ppiB_1</name>
    <name evidence="6" type="ORF">SCARUB_02773</name>
</gene>
<evidence type="ECO:0000256" key="3">
    <source>
        <dbReference type="RuleBase" id="RU363019"/>
    </source>
</evidence>
<dbReference type="SUPFAM" id="SSF50891">
    <property type="entry name" value="Cyclophilin-like"/>
    <property type="match status" value="1"/>
</dbReference>
<accession>A0A1E3X918</accession>
<dbReference type="GO" id="GO:0003755">
    <property type="term" value="F:peptidyl-prolyl cis-trans isomerase activity"/>
    <property type="evidence" value="ECO:0007669"/>
    <property type="project" value="UniProtKB-UniRule"/>
</dbReference>
<keyword evidence="1 3" id="KW-0697">Rotamase</keyword>
<comment type="function">
    <text evidence="3">PPIases accelerate the folding of proteins. It catalyzes the cis-trans isomerization of proline imidic peptide bonds in oligopeptides.</text>
</comment>
<reference evidence="6 7" key="1">
    <citation type="submission" date="2016-07" db="EMBL/GenBank/DDBJ databases">
        <title>Draft genome of Scalindua rubra, obtained from a brine-seawater interface in the Red Sea, sheds light on salt adaptation in anammox bacteria.</title>
        <authorList>
            <person name="Speth D.R."/>
            <person name="Lagkouvardos I."/>
            <person name="Wang Y."/>
            <person name="Qian P.-Y."/>
            <person name="Dutilh B.E."/>
            <person name="Jetten M.S."/>
        </authorList>
    </citation>
    <scope>NUCLEOTIDE SEQUENCE [LARGE SCALE GENOMIC DNA]</scope>
    <source>
        <strain evidence="6">BSI-1</strain>
    </source>
</reference>
<keyword evidence="4" id="KW-0472">Membrane</keyword>
<dbReference type="Pfam" id="PF00160">
    <property type="entry name" value="Pro_isomerase"/>
    <property type="match status" value="1"/>
</dbReference>
<dbReference type="PROSITE" id="PS50072">
    <property type="entry name" value="CSA_PPIASE_2"/>
    <property type="match status" value="1"/>
</dbReference>
<dbReference type="InterPro" id="IPR029000">
    <property type="entry name" value="Cyclophilin-like_dom_sf"/>
</dbReference>
<evidence type="ECO:0000313" key="6">
    <source>
        <dbReference type="EMBL" id="ODS32123.1"/>
    </source>
</evidence>
<dbReference type="PATRIC" id="fig|1872076.5.peg.3280"/>